<dbReference type="STRING" id="596152.DesU5LDRAFT_0381"/>
<dbReference type="AlphaFoldDB" id="I2PX33"/>
<proteinExistence type="predicted"/>
<dbReference type="GO" id="GO:0006355">
    <property type="term" value="P:regulation of DNA-templated transcription"/>
    <property type="evidence" value="ECO:0007669"/>
    <property type="project" value="InterPro"/>
</dbReference>
<dbReference type="SUPFAM" id="SSF47598">
    <property type="entry name" value="Ribbon-helix-helix"/>
    <property type="match status" value="1"/>
</dbReference>
<reference evidence="1" key="1">
    <citation type="submission" date="2011-11" db="EMBL/GenBank/DDBJ databases">
        <title>Improved High-Quality Draft sequence of Desulfovibrio sp. U5L.</title>
        <authorList>
            <consortium name="US DOE Joint Genome Institute"/>
            <person name="Lucas S."/>
            <person name="Han J."/>
            <person name="Lapidus A."/>
            <person name="Cheng J.-F."/>
            <person name="Goodwin L."/>
            <person name="Pitluck S."/>
            <person name="Peters L."/>
            <person name="Ovchinnikova G."/>
            <person name="Held B."/>
            <person name="Detter J.C."/>
            <person name="Han C."/>
            <person name="Tapia R."/>
            <person name="Land M."/>
            <person name="Hauser L."/>
            <person name="Kyrpides N."/>
            <person name="Ivanova N."/>
            <person name="Pagani I."/>
            <person name="Gabster J."/>
            <person name="Walker C."/>
            <person name="Stolyar S."/>
            <person name="Stahl D."/>
            <person name="Arkin A."/>
            <person name="Dehal P."/>
            <person name="Hazen T."/>
            <person name="Woyke T."/>
        </authorList>
    </citation>
    <scope>NUCLEOTIDE SEQUENCE [LARGE SCALE GENOMIC DNA]</scope>
    <source>
        <strain evidence="1">U5L</strain>
    </source>
</reference>
<organism evidence="1">
    <name type="scientific">Desulfovibrio sp. U5L</name>
    <dbReference type="NCBI Taxonomy" id="596152"/>
    <lineage>
        <taxon>Bacteria</taxon>
        <taxon>Pseudomonadati</taxon>
        <taxon>Thermodesulfobacteriota</taxon>
        <taxon>Desulfovibrionia</taxon>
        <taxon>Desulfovibrionales</taxon>
        <taxon>Desulfovibrionaceae</taxon>
        <taxon>Desulfovibrio</taxon>
    </lineage>
</organism>
<gene>
    <name evidence="1" type="ORF">DesU5LDRAFT_0381</name>
</gene>
<dbReference type="EMBL" id="JH600068">
    <property type="protein sequence ID" value="EIG52089.1"/>
    <property type="molecule type" value="Genomic_DNA"/>
</dbReference>
<protein>
    <submittedName>
        <fullName evidence="1">Uncharacterized protein</fullName>
    </submittedName>
</protein>
<sequence>MSTKKKTADLSSGLVAVKGQAVVGVDAPARHLEAEPAEGSSKASPSPLNFKVDAAFRRRFRQRAAEADLKLNELLRQALDAWEEKHLKR</sequence>
<accession>I2PX33</accession>
<evidence type="ECO:0000313" key="1">
    <source>
        <dbReference type="EMBL" id="EIG52089.1"/>
    </source>
</evidence>
<dbReference type="OrthoDB" id="5459498at2"/>
<dbReference type="HOGENOM" id="CLU_2505998_0_0_7"/>
<dbReference type="InterPro" id="IPR010985">
    <property type="entry name" value="Ribbon_hlx_hlx"/>
</dbReference>
<name>I2PX33_9BACT</name>